<dbReference type="InterPro" id="IPR010796">
    <property type="entry name" value="C2_B9-type_dom"/>
</dbReference>
<comment type="subcellular location">
    <subcellularLocation>
        <location evidence="1">Cytoplasm</location>
        <location evidence="1">Cytoskeleton</location>
        <location evidence="1">Cilium basal body</location>
    </subcellularLocation>
</comment>
<name>A0A836CI87_9STRA</name>
<evidence type="ECO:0000256" key="2">
    <source>
        <dbReference type="ARBA" id="ARBA00022490"/>
    </source>
</evidence>
<evidence type="ECO:0000313" key="9">
    <source>
        <dbReference type="Proteomes" id="UP000664859"/>
    </source>
</evidence>
<sequence>MSALRLVAQVEYGEFSGYDNLYVRYALSFGHDWTVLHGLETGLSQMARRSGSGGEAVWNFPIDVALKSTCAFGWPRLALSVYAVDALGRDAVVGYASVLVPPTPGPHAQWVYTYAPKASSILQRVRGWIAGAYPEFFDPKLVARSEGREVTRVQRRGRVRVSLTVMTR</sequence>
<accession>A0A836CI87</accession>
<evidence type="ECO:0000313" key="8">
    <source>
        <dbReference type="EMBL" id="KAG5184586.1"/>
    </source>
</evidence>
<dbReference type="Pfam" id="PF07162">
    <property type="entry name" value="B9-C2"/>
    <property type="match status" value="1"/>
</dbReference>
<dbReference type="OrthoDB" id="431939at2759"/>
<comment type="caution">
    <text evidence="8">The sequence shown here is derived from an EMBL/GenBank/DDBJ whole genome shotgun (WGS) entry which is preliminary data.</text>
</comment>
<dbReference type="GO" id="GO:0036038">
    <property type="term" value="C:MKS complex"/>
    <property type="evidence" value="ECO:0007669"/>
    <property type="project" value="TreeGrafter"/>
</dbReference>
<comment type="similarity">
    <text evidence="6">Belongs to the B9D family.</text>
</comment>
<dbReference type="Proteomes" id="UP000664859">
    <property type="component" value="Unassembled WGS sequence"/>
</dbReference>
<keyword evidence="4" id="KW-0206">Cytoskeleton</keyword>
<evidence type="ECO:0000256" key="5">
    <source>
        <dbReference type="ARBA" id="ARBA00023273"/>
    </source>
</evidence>
<proteinExistence type="inferred from homology"/>
<dbReference type="PANTHER" id="PTHR12968">
    <property type="entry name" value="B9 DOMAIN-CONTAINING"/>
    <property type="match status" value="1"/>
</dbReference>
<dbReference type="GO" id="GO:0060271">
    <property type="term" value="P:cilium assembly"/>
    <property type="evidence" value="ECO:0007669"/>
    <property type="project" value="TreeGrafter"/>
</dbReference>
<dbReference type="PROSITE" id="PS51381">
    <property type="entry name" value="C2_B9"/>
    <property type="match status" value="1"/>
</dbReference>
<dbReference type="PANTHER" id="PTHR12968:SF1">
    <property type="entry name" value="B9 DOMAIN-CONTAINING PROTEIN 1"/>
    <property type="match status" value="1"/>
</dbReference>
<keyword evidence="9" id="KW-1185">Reference proteome</keyword>
<evidence type="ECO:0000256" key="7">
    <source>
        <dbReference type="ARBA" id="ARBA00039274"/>
    </source>
</evidence>
<evidence type="ECO:0000256" key="1">
    <source>
        <dbReference type="ARBA" id="ARBA00004120"/>
    </source>
</evidence>
<keyword evidence="5" id="KW-0966">Cell projection</keyword>
<evidence type="ECO:0000256" key="4">
    <source>
        <dbReference type="ARBA" id="ARBA00023212"/>
    </source>
</evidence>
<evidence type="ECO:0000256" key="3">
    <source>
        <dbReference type="ARBA" id="ARBA00022794"/>
    </source>
</evidence>
<organism evidence="8 9">
    <name type="scientific">Tribonema minus</name>
    <dbReference type="NCBI Taxonomy" id="303371"/>
    <lineage>
        <taxon>Eukaryota</taxon>
        <taxon>Sar</taxon>
        <taxon>Stramenopiles</taxon>
        <taxon>Ochrophyta</taxon>
        <taxon>PX clade</taxon>
        <taxon>Xanthophyceae</taxon>
        <taxon>Tribonematales</taxon>
        <taxon>Tribonemataceae</taxon>
        <taxon>Tribonema</taxon>
    </lineage>
</organism>
<dbReference type="AlphaFoldDB" id="A0A836CI87"/>
<dbReference type="EMBL" id="JAFCMP010000157">
    <property type="protein sequence ID" value="KAG5184586.1"/>
    <property type="molecule type" value="Genomic_DNA"/>
</dbReference>
<keyword evidence="3" id="KW-0970">Cilium biogenesis/degradation</keyword>
<gene>
    <name evidence="8" type="ORF">JKP88DRAFT_163128</name>
</gene>
<keyword evidence="2" id="KW-0963">Cytoplasm</keyword>
<reference evidence="8" key="1">
    <citation type="submission" date="2021-02" db="EMBL/GenBank/DDBJ databases">
        <title>First Annotated Genome of the Yellow-green Alga Tribonema minus.</title>
        <authorList>
            <person name="Mahan K.M."/>
        </authorList>
    </citation>
    <scope>NUCLEOTIDE SEQUENCE</scope>
    <source>
        <strain evidence="8">UTEX B ZZ1240</strain>
    </source>
</reference>
<protein>
    <recommendedName>
        <fullName evidence="7">B9 domain-containing protein 1</fullName>
    </recommendedName>
</protein>
<evidence type="ECO:0000256" key="6">
    <source>
        <dbReference type="ARBA" id="ARBA00038411"/>
    </source>
</evidence>